<dbReference type="Pfam" id="PF02298">
    <property type="entry name" value="Cu_bind_like"/>
    <property type="match status" value="1"/>
</dbReference>
<evidence type="ECO:0000313" key="7">
    <source>
        <dbReference type="Proteomes" id="UP000250235"/>
    </source>
</evidence>
<dbReference type="PROSITE" id="PS51485">
    <property type="entry name" value="PHYTOCYANIN"/>
    <property type="match status" value="1"/>
</dbReference>
<evidence type="ECO:0000256" key="4">
    <source>
        <dbReference type="SAM" id="SignalP"/>
    </source>
</evidence>
<dbReference type="Proteomes" id="UP000250235">
    <property type="component" value="Unassembled WGS sequence"/>
</dbReference>
<keyword evidence="2" id="KW-0325">Glycoprotein</keyword>
<feature type="chain" id="PRO_5016436003" evidence="4">
    <location>
        <begin position="24"/>
        <end position="225"/>
    </location>
</feature>
<reference evidence="6 7" key="1">
    <citation type="journal article" date="2015" name="Proc. Natl. Acad. Sci. U.S.A.">
        <title>The resurrection genome of Boea hygrometrica: A blueprint for survival of dehydration.</title>
        <authorList>
            <person name="Xiao L."/>
            <person name="Yang G."/>
            <person name="Zhang L."/>
            <person name="Yang X."/>
            <person name="Zhao S."/>
            <person name="Ji Z."/>
            <person name="Zhou Q."/>
            <person name="Hu M."/>
            <person name="Wang Y."/>
            <person name="Chen M."/>
            <person name="Xu Y."/>
            <person name="Jin H."/>
            <person name="Xiao X."/>
            <person name="Hu G."/>
            <person name="Bao F."/>
            <person name="Hu Y."/>
            <person name="Wan P."/>
            <person name="Li L."/>
            <person name="Deng X."/>
            <person name="Kuang T."/>
            <person name="Xiang C."/>
            <person name="Zhu J.K."/>
            <person name="Oliver M.J."/>
            <person name="He Y."/>
        </authorList>
    </citation>
    <scope>NUCLEOTIDE SEQUENCE [LARGE SCALE GENOMIC DNA]</scope>
    <source>
        <strain evidence="7">cv. XS01</strain>
    </source>
</reference>
<keyword evidence="1" id="KW-0479">Metal-binding</keyword>
<name>A0A2Z7ALJ3_9LAMI</name>
<feature type="signal peptide" evidence="4">
    <location>
        <begin position="1"/>
        <end position="23"/>
    </location>
</feature>
<feature type="compositionally biased region" description="Pro residues" evidence="3">
    <location>
        <begin position="165"/>
        <end position="203"/>
    </location>
</feature>
<evidence type="ECO:0000256" key="3">
    <source>
        <dbReference type="SAM" id="MobiDB-lite"/>
    </source>
</evidence>
<dbReference type="EMBL" id="KV016230">
    <property type="protein sequence ID" value="KZV20059.1"/>
    <property type="molecule type" value="Genomic_DNA"/>
</dbReference>
<accession>A0A2Z7ALJ3</accession>
<sequence length="225" mass="22742">MVFHRTAVFAVLLAAELVGYAAAATYVVGDSLGWSIPPDGGAAYVNYASQHVFTAGDVLVFNFTTGEHNVARVTKSAYDVCSSTSPISLATVGPARVVLTTAGADYYICTFGQHCALGQKLAINVTAPTTSPSPAPAPAPPPTPPSITPSPSSSPSPEPGGRVTPPAPAPAPTTPAGIPPGSSPSPLYTPPPTSELTPPPPASSAPIRTSYAAVFASMIICLLMM</sequence>
<dbReference type="FunFam" id="2.60.40.420:FF:000003">
    <property type="entry name" value="Blue copper"/>
    <property type="match status" value="1"/>
</dbReference>
<proteinExistence type="predicted"/>
<dbReference type="PANTHER" id="PTHR33021:SF496">
    <property type="entry name" value="OS08G0482700 PROTEIN"/>
    <property type="match status" value="1"/>
</dbReference>
<dbReference type="SUPFAM" id="SSF49503">
    <property type="entry name" value="Cupredoxins"/>
    <property type="match status" value="1"/>
</dbReference>
<dbReference type="PRINTS" id="PR01217">
    <property type="entry name" value="PRICHEXTENSN"/>
</dbReference>
<evidence type="ECO:0000256" key="2">
    <source>
        <dbReference type="ARBA" id="ARBA00023180"/>
    </source>
</evidence>
<dbReference type="OrthoDB" id="5421909at2759"/>
<dbReference type="InterPro" id="IPR003245">
    <property type="entry name" value="Phytocyanin_dom"/>
</dbReference>
<evidence type="ECO:0000313" key="6">
    <source>
        <dbReference type="EMBL" id="KZV20059.1"/>
    </source>
</evidence>
<dbReference type="PANTHER" id="PTHR33021">
    <property type="entry name" value="BLUE COPPER PROTEIN"/>
    <property type="match status" value="1"/>
</dbReference>
<dbReference type="GO" id="GO:0009055">
    <property type="term" value="F:electron transfer activity"/>
    <property type="evidence" value="ECO:0007669"/>
    <property type="project" value="InterPro"/>
</dbReference>
<feature type="region of interest" description="Disordered" evidence="3">
    <location>
        <begin position="128"/>
        <end position="206"/>
    </location>
</feature>
<organism evidence="6 7">
    <name type="scientific">Dorcoceras hygrometricum</name>
    <dbReference type="NCBI Taxonomy" id="472368"/>
    <lineage>
        <taxon>Eukaryota</taxon>
        <taxon>Viridiplantae</taxon>
        <taxon>Streptophyta</taxon>
        <taxon>Embryophyta</taxon>
        <taxon>Tracheophyta</taxon>
        <taxon>Spermatophyta</taxon>
        <taxon>Magnoliopsida</taxon>
        <taxon>eudicotyledons</taxon>
        <taxon>Gunneridae</taxon>
        <taxon>Pentapetalae</taxon>
        <taxon>asterids</taxon>
        <taxon>lamiids</taxon>
        <taxon>Lamiales</taxon>
        <taxon>Gesneriaceae</taxon>
        <taxon>Didymocarpoideae</taxon>
        <taxon>Trichosporeae</taxon>
        <taxon>Loxocarpinae</taxon>
        <taxon>Dorcoceras</taxon>
    </lineage>
</organism>
<dbReference type="InterPro" id="IPR008972">
    <property type="entry name" value="Cupredoxin"/>
</dbReference>
<feature type="domain" description="Phytocyanin" evidence="5">
    <location>
        <begin position="24"/>
        <end position="127"/>
    </location>
</feature>
<keyword evidence="4" id="KW-0732">Signal</keyword>
<feature type="compositionally biased region" description="Pro residues" evidence="3">
    <location>
        <begin position="131"/>
        <end position="158"/>
    </location>
</feature>
<gene>
    <name evidence="6" type="ORF">F511_15302</name>
</gene>
<protein>
    <submittedName>
        <fullName evidence="6">Cucumber peeling cupredoxin-like</fullName>
    </submittedName>
</protein>
<dbReference type="Gene3D" id="2.60.40.420">
    <property type="entry name" value="Cupredoxins - blue copper proteins"/>
    <property type="match status" value="1"/>
</dbReference>
<dbReference type="GO" id="GO:0046872">
    <property type="term" value="F:metal ion binding"/>
    <property type="evidence" value="ECO:0007669"/>
    <property type="project" value="UniProtKB-KW"/>
</dbReference>
<evidence type="ECO:0000259" key="5">
    <source>
        <dbReference type="PROSITE" id="PS51485"/>
    </source>
</evidence>
<evidence type="ECO:0000256" key="1">
    <source>
        <dbReference type="ARBA" id="ARBA00022723"/>
    </source>
</evidence>
<keyword evidence="7" id="KW-1185">Reference proteome</keyword>
<dbReference type="AlphaFoldDB" id="A0A2Z7ALJ3"/>
<dbReference type="InterPro" id="IPR039391">
    <property type="entry name" value="Phytocyanin-like"/>
</dbReference>
<dbReference type="GO" id="GO:0005886">
    <property type="term" value="C:plasma membrane"/>
    <property type="evidence" value="ECO:0007669"/>
    <property type="project" value="TreeGrafter"/>
</dbReference>